<dbReference type="InterPro" id="IPR029058">
    <property type="entry name" value="AB_hydrolase_fold"/>
</dbReference>
<accession>A0A401YZY2</accession>
<dbReference type="PIRSF" id="PIRSF029171">
    <property type="entry name" value="Esterase_LipA"/>
    <property type="match status" value="1"/>
</dbReference>
<dbReference type="PANTHER" id="PTHR34853:SF1">
    <property type="entry name" value="LIPASE 5"/>
    <property type="match status" value="1"/>
</dbReference>
<feature type="signal peptide" evidence="1">
    <location>
        <begin position="1"/>
        <end position="40"/>
    </location>
</feature>
<dbReference type="Proteomes" id="UP000286931">
    <property type="component" value="Unassembled WGS sequence"/>
</dbReference>
<reference evidence="2 3" key="1">
    <citation type="submission" date="2018-12" db="EMBL/GenBank/DDBJ databases">
        <title>Draft genome sequence of Embleya hyalina NBRC 13850T.</title>
        <authorList>
            <person name="Komaki H."/>
            <person name="Hosoyama A."/>
            <person name="Kimura A."/>
            <person name="Ichikawa N."/>
            <person name="Tamura T."/>
        </authorList>
    </citation>
    <scope>NUCLEOTIDE SEQUENCE [LARGE SCALE GENOMIC DNA]</scope>
    <source>
        <strain evidence="2 3">NBRC 13850</strain>
    </source>
</reference>
<dbReference type="GO" id="GO:0016042">
    <property type="term" value="P:lipid catabolic process"/>
    <property type="evidence" value="ECO:0007669"/>
    <property type="project" value="InterPro"/>
</dbReference>
<feature type="chain" id="PRO_5019472300" description="Lipase" evidence="1">
    <location>
        <begin position="41"/>
        <end position="432"/>
    </location>
</feature>
<dbReference type="PANTHER" id="PTHR34853">
    <property type="match status" value="1"/>
</dbReference>
<keyword evidence="1" id="KW-0732">Signal</keyword>
<evidence type="ECO:0000313" key="3">
    <source>
        <dbReference type="Proteomes" id="UP000286931"/>
    </source>
</evidence>
<dbReference type="GO" id="GO:0004806">
    <property type="term" value="F:triacylglycerol lipase activity"/>
    <property type="evidence" value="ECO:0007669"/>
    <property type="project" value="InterPro"/>
</dbReference>
<evidence type="ECO:0000256" key="1">
    <source>
        <dbReference type="SAM" id="SignalP"/>
    </source>
</evidence>
<keyword evidence="3" id="KW-1185">Reference proteome</keyword>
<dbReference type="AlphaFoldDB" id="A0A401YZY2"/>
<gene>
    <name evidence="2" type="ORF">EHYA_07856</name>
</gene>
<evidence type="ECO:0008006" key="4">
    <source>
        <dbReference type="Google" id="ProtNLM"/>
    </source>
</evidence>
<name>A0A401YZY2_9ACTN</name>
<dbReference type="InterPro" id="IPR005152">
    <property type="entry name" value="Lipase_secreted"/>
</dbReference>
<sequence>MRTGGRASTTRRRRWGRAVAGPAGAALLLLLANGAVPAHAAGRPDAAPSGSRAAVADTERAPAYGRGSVVSVRRVDVLDRDRVREQLSPYDLNAPAAEYGVVTYVVVYRTIDAAGRPTVASGLVAVPRGGARTQRVLAFEHGTTVEKVGAPSGERADDNRAFPLFYAGAGYFTVAPDYLGLGLGPGRHPYDHAASEASASVDLLRAAREPARREGVRLDERVLVTGFSQGGHAAMALAKALDAGADPRLTLGGLAPASGPYDLEGVMLPAAMGTTGDARAVNLALGYLVLGWNAARPLYRHPEEVFLPDQVANVLRLFDGRHTEEQILAGLPDRREALFQAEFLAGRNEAAGRFLAAMRENDTTCAWRPRVPVVLFAARGDREVPFANTESCARTLSARGADVRVTDLGDIGHYPSGIGSAPLVLAWFADHT</sequence>
<dbReference type="SUPFAM" id="SSF53474">
    <property type="entry name" value="alpha/beta-Hydrolases"/>
    <property type="match status" value="1"/>
</dbReference>
<comment type="caution">
    <text evidence="2">The sequence shown here is derived from an EMBL/GenBank/DDBJ whole genome shotgun (WGS) entry which is preliminary data.</text>
</comment>
<protein>
    <recommendedName>
        <fullName evidence="4">Lipase</fullName>
    </recommendedName>
</protein>
<proteinExistence type="predicted"/>
<dbReference type="Gene3D" id="3.40.50.1820">
    <property type="entry name" value="alpha/beta hydrolase"/>
    <property type="match status" value="1"/>
</dbReference>
<dbReference type="EMBL" id="BIFH01000037">
    <property type="protein sequence ID" value="GCE00131.1"/>
    <property type="molecule type" value="Genomic_DNA"/>
</dbReference>
<dbReference type="Gene3D" id="1.10.260.160">
    <property type="match status" value="1"/>
</dbReference>
<evidence type="ECO:0000313" key="2">
    <source>
        <dbReference type="EMBL" id="GCE00131.1"/>
    </source>
</evidence>
<organism evidence="2 3">
    <name type="scientific">Embleya hyalina</name>
    <dbReference type="NCBI Taxonomy" id="516124"/>
    <lineage>
        <taxon>Bacteria</taxon>
        <taxon>Bacillati</taxon>
        <taxon>Actinomycetota</taxon>
        <taxon>Actinomycetes</taxon>
        <taxon>Kitasatosporales</taxon>
        <taxon>Streptomycetaceae</taxon>
        <taxon>Embleya</taxon>
    </lineage>
</organism>
<dbReference type="Pfam" id="PF03583">
    <property type="entry name" value="LIP"/>
    <property type="match status" value="1"/>
</dbReference>